<accession>I3T282</accession>
<sequence length="35" mass="4053">MMGPHWKHCLTGTITQHISARRNLIMCKVQFPKMG</sequence>
<name>I3T282_LOTJA</name>
<protein>
    <submittedName>
        <fullName evidence="1">Uncharacterized protein</fullName>
    </submittedName>
</protein>
<dbReference type="AlphaFoldDB" id="I3T282"/>
<evidence type="ECO:0000313" key="1">
    <source>
        <dbReference type="EMBL" id="AFK46624.1"/>
    </source>
</evidence>
<reference evidence="1" key="1">
    <citation type="submission" date="2012-05" db="EMBL/GenBank/DDBJ databases">
        <authorList>
            <person name="Krishnakumar V."/>
            <person name="Cheung F."/>
            <person name="Xiao Y."/>
            <person name="Chan A."/>
            <person name="Moskal W.A."/>
            <person name="Town C.D."/>
        </authorList>
    </citation>
    <scope>NUCLEOTIDE SEQUENCE</scope>
</reference>
<dbReference type="EMBL" id="BT146830">
    <property type="protein sequence ID" value="AFK46624.1"/>
    <property type="molecule type" value="mRNA"/>
</dbReference>
<proteinExistence type="evidence at transcript level"/>
<organism evidence="1">
    <name type="scientific">Lotus japonicus</name>
    <name type="common">Lotus corniculatus var. japonicus</name>
    <dbReference type="NCBI Taxonomy" id="34305"/>
    <lineage>
        <taxon>Eukaryota</taxon>
        <taxon>Viridiplantae</taxon>
        <taxon>Streptophyta</taxon>
        <taxon>Embryophyta</taxon>
        <taxon>Tracheophyta</taxon>
        <taxon>Spermatophyta</taxon>
        <taxon>Magnoliopsida</taxon>
        <taxon>eudicotyledons</taxon>
        <taxon>Gunneridae</taxon>
        <taxon>Pentapetalae</taxon>
        <taxon>rosids</taxon>
        <taxon>fabids</taxon>
        <taxon>Fabales</taxon>
        <taxon>Fabaceae</taxon>
        <taxon>Papilionoideae</taxon>
        <taxon>50 kb inversion clade</taxon>
        <taxon>NPAAA clade</taxon>
        <taxon>Hologalegina</taxon>
        <taxon>robinioid clade</taxon>
        <taxon>Loteae</taxon>
        <taxon>Lotus</taxon>
    </lineage>
</organism>